<name>A0ABS5I589_9GAMM</name>
<evidence type="ECO:0000259" key="5">
    <source>
        <dbReference type="Pfam" id="PF00849"/>
    </source>
</evidence>
<evidence type="ECO:0000256" key="2">
    <source>
        <dbReference type="ARBA" id="ARBA00023235"/>
    </source>
</evidence>
<protein>
    <recommendedName>
        <fullName evidence="4">Pseudouridine synthase</fullName>
        <ecNumber evidence="4">5.4.99.-</ecNumber>
    </recommendedName>
</protein>
<dbReference type="SUPFAM" id="SSF55174">
    <property type="entry name" value="Alpha-L RNA-binding motif"/>
    <property type="match status" value="1"/>
</dbReference>
<keyword evidence="3" id="KW-0694">RNA-binding</keyword>
<dbReference type="InterPro" id="IPR042092">
    <property type="entry name" value="PsdUridine_s_RsuA/RluB/E/F_cat"/>
</dbReference>
<dbReference type="RefSeq" id="WP_153665796.1">
    <property type="nucleotide sequence ID" value="NZ_JAAIKR010000016.1"/>
</dbReference>
<comment type="similarity">
    <text evidence="1 4">Belongs to the pseudouridine synthase RsuA family.</text>
</comment>
<dbReference type="Gene3D" id="3.30.70.1560">
    <property type="entry name" value="Alpha-L RNA-binding motif"/>
    <property type="match status" value="1"/>
</dbReference>
<dbReference type="InterPro" id="IPR020094">
    <property type="entry name" value="TruA/RsuA/RluB/E/F_N"/>
</dbReference>
<dbReference type="PANTHER" id="PTHR47683">
    <property type="entry name" value="PSEUDOURIDINE SYNTHASE FAMILY PROTEIN-RELATED"/>
    <property type="match status" value="1"/>
</dbReference>
<dbReference type="PROSITE" id="PS01149">
    <property type="entry name" value="PSI_RSU"/>
    <property type="match status" value="1"/>
</dbReference>
<sequence>MAHFRLAHYLALCGIASRKQCARLITAGKVMIEGRPANHIDLVDDTCPVELVVNGNRVPAPANKQYWIYHKPVGVNCNLLVDDPHSLVHQLPSEVRLFPVGRLDKDSRGLLLLTNDGQFNQQLMHPKFHYPKTYHVQLERSFNPNFITQMATGVSYKNVTTQACKVSALTSNLQGSTTDRFEICLTQGMNRQIRRMAKALGYRVIDLHRVAIGGEEFADVTENKMRPLSAAELSALQALAKP</sequence>
<dbReference type="PROSITE" id="PS50889">
    <property type="entry name" value="S4"/>
    <property type="match status" value="1"/>
</dbReference>
<dbReference type="InterPro" id="IPR050343">
    <property type="entry name" value="RsuA_PseudoU_synthase"/>
</dbReference>
<dbReference type="Gene3D" id="3.10.290.10">
    <property type="entry name" value="RNA-binding S4 domain"/>
    <property type="match status" value="1"/>
</dbReference>
<keyword evidence="2 4" id="KW-0413">Isomerase</keyword>
<gene>
    <name evidence="6" type="ORF">G3R48_14535</name>
</gene>
<dbReference type="InterPro" id="IPR006145">
    <property type="entry name" value="PsdUridine_synth_RsuA/RluA"/>
</dbReference>
<evidence type="ECO:0000256" key="3">
    <source>
        <dbReference type="PROSITE-ProRule" id="PRU00182"/>
    </source>
</evidence>
<accession>A0ABS5I589</accession>
<dbReference type="EC" id="5.4.99.-" evidence="4"/>
<proteinExistence type="inferred from homology"/>
<dbReference type="EMBL" id="JAAIKR010000016">
    <property type="protein sequence ID" value="MBR9729195.1"/>
    <property type="molecule type" value="Genomic_DNA"/>
</dbReference>
<evidence type="ECO:0000313" key="6">
    <source>
        <dbReference type="EMBL" id="MBR9729195.1"/>
    </source>
</evidence>
<keyword evidence="7" id="KW-1185">Reference proteome</keyword>
<dbReference type="InterPro" id="IPR000748">
    <property type="entry name" value="PsdUridine_synth_RsuA/RluB/E/F"/>
</dbReference>
<dbReference type="InterPro" id="IPR020103">
    <property type="entry name" value="PsdUridine_synth_cat_dom_sf"/>
</dbReference>
<feature type="domain" description="Pseudouridine synthase RsuA/RluA-like" evidence="5">
    <location>
        <begin position="65"/>
        <end position="198"/>
    </location>
</feature>
<organism evidence="6 7">
    <name type="scientific">Shewanella intestini</name>
    <dbReference type="NCBI Taxonomy" id="2017544"/>
    <lineage>
        <taxon>Bacteria</taxon>
        <taxon>Pseudomonadati</taxon>
        <taxon>Pseudomonadota</taxon>
        <taxon>Gammaproteobacteria</taxon>
        <taxon>Alteromonadales</taxon>
        <taxon>Shewanellaceae</taxon>
        <taxon>Shewanella</taxon>
    </lineage>
</organism>
<dbReference type="NCBIfam" id="TIGR00093">
    <property type="entry name" value="pseudouridine synthase"/>
    <property type="match status" value="1"/>
</dbReference>
<dbReference type="Proteomes" id="UP000811844">
    <property type="component" value="Unassembled WGS sequence"/>
</dbReference>
<dbReference type="PANTHER" id="PTHR47683:SF2">
    <property type="entry name" value="RNA-BINDING S4 DOMAIN-CONTAINING PROTEIN"/>
    <property type="match status" value="1"/>
</dbReference>
<reference evidence="6 7" key="1">
    <citation type="submission" date="2020-02" db="EMBL/GenBank/DDBJ databases">
        <title>Shewanella WXL01 sp. nov., a marine bacterium isolated from green algae in Luhuitou Fringing Reef (Northern South China Sea).</title>
        <authorList>
            <person name="Wang X."/>
        </authorList>
    </citation>
    <scope>NUCLEOTIDE SEQUENCE [LARGE SCALE GENOMIC DNA]</scope>
    <source>
        <strain evidence="6 7">MCCC 1A01895</strain>
    </source>
</reference>
<evidence type="ECO:0000256" key="4">
    <source>
        <dbReference type="RuleBase" id="RU003887"/>
    </source>
</evidence>
<dbReference type="Gene3D" id="3.30.70.580">
    <property type="entry name" value="Pseudouridine synthase I, catalytic domain, N-terminal subdomain"/>
    <property type="match status" value="1"/>
</dbReference>
<dbReference type="SUPFAM" id="SSF55120">
    <property type="entry name" value="Pseudouridine synthase"/>
    <property type="match status" value="1"/>
</dbReference>
<dbReference type="InterPro" id="IPR036986">
    <property type="entry name" value="S4_RNA-bd_sf"/>
</dbReference>
<evidence type="ECO:0000256" key="1">
    <source>
        <dbReference type="ARBA" id="ARBA00008348"/>
    </source>
</evidence>
<comment type="caution">
    <text evidence="6">The sequence shown here is derived from an EMBL/GenBank/DDBJ whole genome shotgun (WGS) entry which is preliminary data.</text>
</comment>
<evidence type="ECO:0000313" key="7">
    <source>
        <dbReference type="Proteomes" id="UP000811844"/>
    </source>
</evidence>
<dbReference type="Pfam" id="PF00849">
    <property type="entry name" value="PseudoU_synth_2"/>
    <property type="match status" value="1"/>
</dbReference>
<dbReference type="InterPro" id="IPR018496">
    <property type="entry name" value="PsdUridine_synth_RsuA/RluB_CS"/>
</dbReference>